<dbReference type="AlphaFoldDB" id="A0A2V3DNT4"/>
<proteinExistence type="predicted"/>
<organism evidence="1 2">
    <name type="scientific">Arthrobacter psychrochitiniphilus</name>
    <dbReference type="NCBI Taxonomy" id="291045"/>
    <lineage>
        <taxon>Bacteria</taxon>
        <taxon>Bacillati</taxon>
        <taxon>Actinomycetota</taxon>
        <taxon>Actinomycetes</taxon>
        <taxon>Micrococcales</taxon>
        <taxon>Micrococcaceae</taxon>
        <taxon>Arthrobacter</taxon>
    </lineage>
</organism>
<name>A0A2V3DNT4_9MICC</name>
<dbReference type="EMBL" id="QHLZ01000016">
    <property type="protein sequence ID" value="PXA64066.1"/>
    <property type="molecule type" value="Genomic_DNA"/>
</dbReference>
<keyword evidence="2" id="KW-1185">Reference proteome</keyword>
<evidence type="ECO:0000313" key="2">
    <source>
        <dbReference type="Proteomes" id="UP000246303"/>
    </source>
</evidence>
<reference evidence="1 2" key="1">
    <citation type="submission" date="2018-05" db="EMBL/GenBank/DDBJ databases">
        <title>Genetic diversity of glacier-inhabiting Cryobacterium bacteria in China and description of Cryobacterium mengkeensis sp. nov. and Arthrobacter glacialis sp. nov.</title>
        <authorList>
            <person name="Liu Q."/>
            <person name="Xin Y.-H."/>
        </authorList>
    </citation>
    <scope>NUCLEOTIDE SEQUENCE [LARGE SCALE GENOMIC DNA]</scope>
    <source>
        <strain evidence="1 2">GP3</strain>
    </source>
</reference>
<dbReference type="Proteomes" id="UP000246303">
    <property type="component" value="Unassembled WGS sequence"/>
</dbReference>
<evidence type="ECO:0000313" key="1">
    <source>
        <dbReference type="EMBL" id="PXA64066.1"/>
    </source>
</evidence>
<accession>A0A2V3DNT4</accession>
<comment type="caution">
    <text evidence="1">The sequence shown here is derived from an EMBL/GenBank/DDBJ whole genome shotgun (WGS) entry which is preliminary data.</text>
</comment>
<sequence length="226" mass="24468">MLAAIAVALTLLTGCATQKLTPLNVSGVQRLTTAERFSVTTNGIYHGWWDEKPLPGQPTNLAIFSTSTNTVIQRVGNPPKLTKANLEFLRSSKWAANVILVLDPARNRILESFAVDPAGNPTCDSVEQTTINGYIGWWNSTPEDGDVTGLPNETVQINTRTNTVIDGFNRTTKSTHIKYTVPPDPAWPKNSIIIIDTATNKVTYSFPVEADGTPSSMKSHGNGCTP</sequence>
<protein>
    <submittedName>
        <fullName evidence="1">Uncharacterized protein</fullName>
    </submittedName>
</protein>
<gene>
    <name evidence="1" type="ORF">CVS29_16995</name>
</gene>